<dbReference type="InterPro" id="IPR004046">
    <property type="entry name" value="GST_C"/>
</dbReference>
<evidence type="ECO:0000256" key="3">
    <source>
        <dbReference type="RuleBase" id="RU003494"/>
    </source>
</evidence>
<comment type="caution">
    <text evidence="6">The sequence shown here is derived from an EMBL/GenBank/DDBJ whole genome shotgun (WGS) entry which is preliminary data.</text>
</comment>
<feature type="domain" description="GST C-terminal" evidence="5">
    <location>
        <begin position="86"/>
        <end position="206"/>
    </location>
</feature>
<dbReference type="Gene3D" id="3.40.30.10">
    <property type="entry name" value="Glutaredoxin"/>
    <property type="match status" value="1"/>
</dbReference>
<dbReference type="GO" id="GO:0016740">
    <property type="term" value="F:transferase activity"/>
    <property type="evidence" value="ECO:0007669"/>
    <property type="project" value="UniProtKB-KW"/>
</dbReference>
<evidence type="ECO:0000256" key="1">
    <source>
        <dbReference type="ARBA" id="ARBA00007409"/>
    </source>
</evidence>
<dbReference type="PANTHER" id="PTHR44051">
    <property type="entry name" value="GLUTATHIONE S-TRANSFERASE-RELATED"/>
    <property type="match status" value="1"/>
</dbReference>
<dbReference type="Pfam" id="PF00043">
    <property type="entry name" value="GST_C"/>
    <property type="match status" value="1"/>
</dbReference>
<dbReference type="SFLD" id="SFLDG01150">
    <property type="entry name" value="Main.1:_Beta-like"/>
    <property type="match status" value="1"/>
</dbReference>
<evidence type="ECO:0000259" key="4">
    <source>
        <dbReference type="PROSITE" id="PS50404"/>
    </source>
</evidence>
<reference evidence="6 7" key="1">
    <citation type="submission" date="2018-08" db="EMBL/GenBank/DDBJ databases">
        <title>Hydrogenophaga sp. LA-38 isolated from sludge.</title>
        <authorList>
            <person name="Im W.-T."/>
        </authorList>
    </citation>
    <scope>NUCLEOTIDE SEQUENCE [LARGE SCALE GENOMIC DNA]</scope>
    <source>
        <strain evidence="6 7">LA-38</strain>
    </source>
</reference>
<dbReference type="EMBL" id="QVLS01000011">
    <property type="protein sequence ID" value="RFP77437.1"/>
    <property type="molecule type" value="Genomic_DNA"/>
</dbReference>
<evidence type="ECO:0000259" key="5">
    <source>
        <dbReference type="PROSITE" id="PS50405"/>
    </source>
</evidence>
<dbReference type="SFLD" id="SFLDS00019">
    <property type="entry name" value="Glutathione_Transferase_(cytos"/>
    <property type="match status" value="1"/>
</dbReference>
<dbReference type="InterPro" id="IPR010987">
    <property type="entry name" value="Glutathione-S-Trfase_C-like"/>
</dbReference>
<dbReference type="PROSITE" id="PS50405">
    <property type="entry name" value="GST_CTER"/>
    <property type="match status" value="1"/>
</dbReference>
<dbReference type="CDD" id="cd03207">
    <property type="entry name" value="GST_C_8"/>
    <property type="match status" value="1"/>
</dbReference>
<dbReference type="PROSITE" id="PS50404">
    <property type="entry name" value="GST_NTER"/>
    <property type="match status" value="1"/>
</dbReference>
<dbReference type="FunFam" id="3.40.30.10:FF:000039">
    <property type="entry name" value="Glutathione S-transferase domain"/>
    <property type="match status" value="1"/>
</dbReference>
<dbReference type="InterPro" id="IPR036282">
    <property type="entry name" value="Glutathione-S-Trfase_C_sf"/>
</dbReference>
<dbReference type="RefSeq" id="WP_116960280.1">
    <property type="nucleotide sequence ID" value="NZ_QVLS01000011.1"/>
</dbReference>
<dbReference type="CDD" id="cd03046">
    <property type="entry name" value="GST_N_GTT1_like"/>
    <property type="match status" value="1"/>
</dbReference>
<evidence type="ECO:0000256" key="2">
    <source>
        <dbReference type="ARBA" id="ARBA00022679"/>
    </source>
</evidence>
<proteinExistence type="inferred from homology"/>
<dbReference type="AlphaFoldDB" id="A0A372EGA0"/>
<protein>
    <submittedName>
        <fullName evidence="6">Glutathione S-transferase family protein</fullName>
    </submittedName>
</protein>
<dbReference type="SFLD" id="SFLDG00358">
    <property type="entry name" value="Main_(cytGST)"/>
    <property type="match status" value="1"/>
</dbReference>
<organism evidence="6 7">
    <name type="scientific">Hydrogenophaga borbori</name>
    <dbReference type="NCBI Taxonomy" id="2294117"/>
    <lineage>
        <taxon>Bacteria</taxon>
        <taxon>Pseudomonadati</taxon>
        <taxon>Pseudomonadota</taxon>
        <taxon>Betaproteobacteria</taxon>
        <taxon>Burkholderiales</taxon>
        <taxon>Comamonadaceae</taxon>
        <taxon>Hydrogenophaga</taxon>
    </lineage>
</organism>
<keyword evidence="7" id="KW-1185">Reference proteome</keyword>
<accession>A0A372EGA0</accession>
<dbReference type="SUPFAM" id="SSF47616">
    <property type="entry name" value="GST C-terminal domain-like"/>
    <property type="match status" value="1"/>
</dbReference>
<dbReference type="InterPro" id="IPR040079">
    <property type="entry name" value="Glutathione_S-Trfase"/>
</dbReference>
<sequence>MALTIYGIAASRAIRPLWAAEELGLPYRHVPWHYNGPETREPAYLAINPNGTVPAIDDGGLLLFESLAITLHLAQTRPAGGLWSETPEGVAGLYQWTLWAATEIEPLARQWFHHTSFLPPEQRIESLATAALDKLQARLAVLERHLAGREWLVGERFSVADLNLAAVLQRLDALGRGELPHTRAWHQRCLARPAAQRAWALRQAKA</sequence>
<evidence type="ECO:0000313" key="7">
    <source>
        <dbReference type="Proteomes" id="UP000261931"/>
    </source>
</evidence>
<dbReference type="Gene3D" id="1.20.1050.10">
    <property type="match status" value="1"/>
</dbReference>
<dbReference type="Proteomes" id="UP000261931">
    <property type="component" value="Unassembled WGS sequence"/>
</dbReference>
<dbReference type="InterPro" id="IPR004045">
    <property type="entry name" value="Glutathione_S-Trfase_N"/>
</dbReference>
<gene>
    <name evidence="6" type="ORF">DY262_16930</name>
</gene>
<name>A0A372EGA0_9BURK</name>
<evidence type="ECO:0000313" key="6">
    <source>
        <dbReference type="EMBL" id="RFP77437.1"/>
    </source>
</evidence>
<comment type="similarity">
    <text evidence="1 3">Belongs to the GST superfamily.</text>
</comment>
<dbReference type="PANTHER" id="PTHR44051:SF8">
    <property type="entry name" value="GLUTATHIONE S-TRANSFERASE GSTA"/>
    <property type="match status" value="1"/>
</dbReference>
<dbReference type="InterPro" id="IPR036249">
    <property type="entry name" value="Thioredoxin-like_sf"/>
</dbReference>
<feature type="domain" description="GST N-terminal" evidence="4">
    <location>
        <begin position="1"/>
        <end position="81"/>
    </location>
</feature>
<dbReference type="SUPFAM" id="SSF52833">
    <property type="entry name" value="Thioredoxin-like"/>
    <property type="match status" value="1"/>
</dbReference>
<keyword evidence="2 6" id="KW-0808">Transferase</keyword>
<dbReference type="Pfam" id="PF02798">
    <property type="entry name" value="GST_N"/>
    <property type="match status" value="1"/>
</dbReference>